<evidence type="ECO:0000256" key="8">
    <source>
        <dbReference type="ARBA" id="ARBA00023054"/>
    </source>
</evidence>
<feature type="coiled-coil region" evidence="12">
    <location>
        <begin position="376"/>
        <end position="403"/>
    </location>
</feature>
<keyword evidence="6" id="KW-0498">Mitosis</keyword>
<dbReference type="GO" id="GO:0031262">
    <property type="term" value="C:Ndc80 complex"/>
    <property type="evidence" value="ECO:0007669"/>
    <property type="project" value="InterPro"/>
</dbReference>
<evidence type="ECO:0000259" key="13">
    <source>
        <dbReference type="Pfam" id="PF03800"/>
    </source>
</evidence>
<evidence type="ECO:0000256" key="7">
    <source>
        <dbReference type="ARBA" id="ARBA00022838"/>
    </source>
</evidence>
<organism evidence="14 15">
    <name type="scientific">Muraenolepis orangiensis</name>
    <name type="common">Patagonian moray cod</name>
    <dbReference type="NCBI Taxonomy" id="630683"/>
    <lineage>
        <taxon>Eukaryota</taxon>
        <taxon>Metazoa</taxon>
        <taxon>Chordata</taxon>
        <taxon>Craniata</taxon>
        <taxon>Vertebrata</taxon>
        <taxon>Euteleostomi</taxon>
        <taxon>Actinopterygii</taxon>
        <taxon>Neopterygii</taxon>
        <taxon>Teleostei</taxon>
        <taxon>Neoteleostei</taxon>
        <taxon>Acanthomorphata</taxon>
        <taxon>Zeiogadaria</taxon>
        <taxon>Gadariae</taxon>
        <taxon>Gadiformes</taxon>
        <taxon>Muraenolepidoidei</taxon>
        <taxon>Muraenolepididae</taxon>
        <taxon>Muraenolepis</taxon>
    </lineage>
</organism>
<dbReference type="Pfam" id="PF03800">
    <property type="entry name" value="Nuf2"/>
    <property type="match status" value="1"/>
</dbReference>
<comment type="subcellular location">
    <subcellularLocation>
        <location evidence="2">Chromosome</location>
        <location evidence="2">Centromere</location>
        <location evidence="2">Kinetochore</location>
    </subcellularLocation>
    <subcellularLocation>
        <location evidence="1">Nucleus</location>
    </subcellularLocation>
</comment>
<evidence type="ECO:0000256" key="1">
    <source>
        <dbReference type="ARBA" id="ARBA00004123"/>
    </source>
</evidence>
<feature type="coiled-coil region" evidence="12">
    <location>
        <begin position="299"/>
        <end position="336"/>
    </location>
</feature>
<dbReference type="EMBL" id="JANIIK010000046">
    <property type="protein sequence ID" value="KAJ3602579.1"/>
    <property type="molecule type" value="Genomic_DNA"/>
</dbReference>
<dbReference type="Proteomes" id="UP001148018">
    <property type="component" value="Unassembled WGS sequence"/>
</dbReference>
<name>A0A9Q0E9L8_9TELE</name>
<comment type="similarity">
    <text evidence="3">Belongs to the NUF2 family.</text>
</comment>
<evidence type="ECO:0000256" key="10">
    <source>
        <dbReference type="ARBA" id="ARBA00023306"/>
    </source>
</evidence>
<dbReference type="GO" id="GO:0051315">
    <property type="term" value="P:attachment of mitotic spindle microtubules to kinetochore"/>
    <property type="evidence" value="ECO:0007669"/>
    <property type="project" value="TreeGrafter"/>
</dbReference>
<keyword evidence="11" id="KW-0137">Centromere</keyword>
<evidence type="ECO:0000313" key="14">
    <source>
        <dbReference type="EMBL" id="KAJ3602579.1"/>
    </source>
</evidence>
<dbReference type="PANTHER" id="PTHR21650">
    <property type="entry name" value="MEMBRALIN/KINETOCHORE PROTEIN NUF2"/>
    <property type="match status" value="1"/>
</dbReference>
<dbReference type="OrthoDB" id="8194677at2759"/>
<keyword evidence="8 12" id="KW-0175">Coiled coil</keyword>
<dbReference type="GO" id="GO:0045132">
    <property type="term" value="P:meiotic chromosome segregation"/>
    <property type="evidence" value="ECO:0007669"/>
    <property type="project" value="TreeGrafter"/>
</dbReference>
<evidence type="ECO:0000256" key="12">
    <source>
        <dbReference type="SAM" id="Coils"/>
    </source>
</evidence>
<accession>A0A9Q0E9L8</accession>
<dbReference type="GO" id="GO:0044877">
    <property type="term" value="F:protein-containing complex binding"/>
    <property type="evidence" value="ECO:0007669"/>
    <property type="project" value="TreeGrafter"/>
</dbReference>
<evidence type="ECO:0000313" key="15">
    <source>
        <dbReference type="Proteomes" id="UP001148018"/>
    </source>
</evidence>
<sequence length="454" mass="52797">MSDNTFPLYKVDAIVTFYRAEVLTAQEAKNFTKSDLAPSPKPESIQRLYMRILQLLYRFRPECQFMVPFMENIQYPSFHELTTSIMRVCLRMRQFLPMCYIHDFSLNDLLAPKAKKTMVVLSGIMNFIHFWKIRNVLSLEHVDRFRADMEKFQGCTRGIKDAEKRIGILMTIPPEKQAEARELSATLAELQSSIAHEYQEANVLNEAVAELKTEIAERTQKVARGKVDVITLKEDMGKLKSQIVESPEELKNQMEKMRESTRVIKTSIKVADEQLVEFQNTVQGMNQTEGEIQLLYGLLQDLQSGLNGTKQRMEELQDLSAQCEKQKKDLKNLSTEECQMRRALAIKMDKESKQNIRWQKNKESTEQHVKDVLGQCDQVHQKREEMAEQIHEISRETQQLKVKMQSMRDTCSNTTEKAQVLYDVVLASLDELHRRIEKRMVEVNVDMEKVSADF</sequence>
<dbReference type="GO" id="GO:0051301">
    <property type="term" value="P:cell division"/>
    <property type="evidence" value="ECO:0007669"/>
    <property type="project" value="UniProtKB-KW"/>
</dbReference>
<dbReference type="PANTHER" id="PTHR21650:SF2">
    <property type="entry name" value="KINETOCHORE PROTEIN NUF2"/>
    <property type="match status" value="1"/>
</dbReference>
<dbReference type="InterPro" id="IPR038275">
    <property type="entry name" value="Nuf2_N_sf"/>
</dbReference>
<keyword evidence="5" id="KW-0132">Cell division</keyword>
<keyword evidence="10" id="KW-0131">Cell cycle</keyword>
<evidence type="ECO:0000256" key="4">
    <source>
        <dbReference type="ARBA" id="ARBA00022454"/>
    </source>
</evidence>
<gene>
    <name evidence="14" type="ORF">NHX12_030331</name>
</gene>
<feature type="coiled-coil region" evidence="12">
    <location>
        <begin position="194"/>
        <end position="221"/>
    </location>
</feature>
<dbReference type="GO" id="GO:0005634">
    <property type="term" value="C:nucleus"/>
    <property type="evidence" value="ECO:0007669"/>
    <property type="project" value="UniProtKB-SubCell"/>
</dbReference>
<evidence type="ECO:0000256" key="9">
    <source>
        <dbReference type="ARBA" id="ARBA00023242"/>
    </source>
</evidence>
<dbReference type="GO" id="GO:0051383">
    <property type="term" value="P:kinetochore organization"/>
    <property type="evidence" value="ECO:0007669"/>
    <property type="project" value="TreeGrafter"/>
</dbReference>
<comment type="caution">
    <text evidence="14">The sequence shown here is derived from an EMBL/GenBank/DDBJ whole genome shotgun (WGS) entry which is preliminary data.</text>
</comment>
<keyword evidence="7" id="KW-0995">Kinetochore</keyword>
<evidence type="ECO:0000256" key="6">
    <source>
        <dbReference type="ARBA" id="ARBA00022776"/>
    </source>
</evidence>
<feature type="domain" description="Kinetochore protein Nuf2 N-terminal" evidence="13">
    <location>
        <begin position="4"/>
        <end position="143"/>
    </location>
</feature>
<dbReference type="InterPro" id="IPR005549">
    <property type="entry name" value="Kinetochore_Nuf2_N"/>
</dbReference>
<keyword evidence="15" id="KW-1185">Reference proteome</keyword>
<dbReference type="Gene3D" id="1.20.5.170">
    <property type="match status" value="1"/>
</dbReference>
<dbReference type="AlphaFoldDB" id="A0A9Q0E9L8"/>
<evidence type="ECO:0000256" key="11">
    <source>
        <dbReference type="ARBA" id="ARBA00023328"/>
    </source>
</evidence>
<dbReference type="GO" id="GO:0007052">
    <property type="term" value="P:mitotic spindle organization"/>
    <property type="evidence" value="ECO:0007669"/>
    <property type="project" value="TreeGrafter"/>
</dbReference>
<evidence type="ECO:0000256" key="2">
    <source>
        <dbReference type="ARBA" id="ARBA00004629"/>
    </source>
</evidence>
<evidence type="ECO:0000256" key="5">
    <source>
        <dbReference type="ARBA" id="ARBA00022618"/>
    </source>
</evidence>
<reference evidence="14" key="1">
    <citation type="submission" date="2022-07" db="EMBL/GenBank/DDBJ databases">
        <title>Chromosome-level genome of Muraenolepis orangiensis.</title>
        <authorList>
            <person name="Kim J."/>
        </authorList>
    </citation>
    <scope>NUCLEOTIDE SEQUENCE</scope>
    <source>
        <strain evidence="14">KU_S4_2022</strain>
        <tissue evidence="14">Muscle</tissue>
    </source>
</reference>
<evidence type="ECO:0000256" key="3">
    <source>
        <dbReference type="ARBA" id="ARBA00005498"/>
    </source>
</evidence>
<protein>
    <recommendedName>
        <fullName evidence="13">Kinetochore protein Nuf2 N-terminal domain-containing protein</fullName>
    </recommendedName>
</protein>
<keyword evidence="4" id="KW-0158">Chromosome</keyword>
<dbReference type="Gene3D" id="1.10.418.60">
    <property type="entry name" value="Ncd80 complex, Nuf2 subunit"/>
    <property type="match status" value="1"/>
</dbReference>
<proteinExistence type="inferred from homology"/>
<keyword evidence="9" id="KW-0539">Nucleus</keyword>